<evidence type="ECO:0000256" key="10">
    <source>
        <dbReference type="HAMAP-Rule" id="MF_00569"/>
    </source>
</evidence>
<dbReference type="HAMAP" id="MF_00569">
    <property type="entry name" value="NadA_type3"/>
    <property type="match status" value="1"/>
</dbReference>
<evidence type="ECO:0000256" key="9">
    <source>
        <dbReference type="ARBA" id="ARBA00023014"/>
    </source>
</evidence>
<evidence type="ECO:0000313" key="11">
    <source>
        <dbReference type="EMBL" id="TFD57346.1"/>
    </source>
</evidence>
<reference evidence="11 12" key="1">
    <citation type="submission" date="2019-03" db="EMBL/GenBank/DDBJ databases">
        <title>Genomics of glacier-inhabiting Cryobacterium strains.</title>
        <authorList>
            <person name="Liu Q."/>
            <person name="Xin Y.-H."/>
        </authorList>
    </citation>
    <scope>NUCLEOTIDE SEQUENCE [LARGE SCALE GENOMIC DNA]</scope>
    <source>
        <strain evidence="11 12">Sr39</strain>
    </source>
</reference>
<dbReference type="InterPro" id="IPR036094">
    <property type="entry name" value="NadA_sf"/>
</dbReference>
<dbReference type="NCBIfam" id="NF006883">
    <property type="entry name" value="PRK09375.2-4"/>
    <property type="match status" value="1"/>
</dbReference>
<gene>
    <name evidence="10 11" type="primary">nadA</name>
    <name evidence="11" type="ORF">E3T39_15230</name>
</gene>
<dbReference type="PANTHER" id="PTHR30573:SF0">
    <property type="entry name" value="QUINOLINATE SYNTHASE, CHLOROPLASTIC"/>
    <property type="match status" value="1"/>
</dbReference>
<comment type="subcellular location">
    <subcellularLocation>
        <location evidence="10">Cytoplasm</location>
    </subcellularLocation>
</comment>
<dbReference type="InterPro" id="IPR023515">
    <property type="entry name" value="Quinolinate_synth_A_type3"/>
</dbReference>
<keyword evidence="7 10" id="KW-0479">Metal-binding</keyword>
<dbReference type="EC" id="2.5.1.72" evidence="2 10"/>
<dbReference type="GO" id="GO:0034628">
    <property type="term" value="P:'de novo' NAD+ biosynthetic process from L-aspartate"/>
    <property type="evidence" value="ECO:0007669"/>
    <property type="project" value="TreeGrafter"/>
</dbReference>
<sequence length="452" mass="47481">MTIPSVETTIRLISTGKAAGSTCSTDLATPPWEFDAAAPGYGPGSSMGDVIPAGSPRQGALPERYRTASPEELSARIVEAKQALGDSVVILGHFYQRDEVLRHADFVGDSFQLAQATQSRPDAAAIVFCGVHFMAETADLLSGGDQAVILPNLAAGCSMADMADIDSVTECWEQLAELYGTAPDASGRVPVIPVTYMNSSAALKGFCGEHGGIVCTSSNAQAVLEWAFERGQRVLFFPDQHLGRNTAKAMGVPLEQMPMWNPTKPLGGNTAARLDDARVVLWHGFCSVHRRFTVPQIQAARAEHPGVRVLVHPECPMEVVDAADSAGSTDFIAKAIAAAPAGATFAIGTEINLVNRLAAQHPEHEIFCLDPVICPCSTMYRIHAGYLAWVLEALVGGGEAPGTVLNQITVSADVAGHARLALERMLAARPPASTAPVTAQPVAAPVLSTVGA</sequence>
<name>A0A4R9ACQ3_9MICO</name>
<dbReference type="GO" id="GO:0051539">
    <property type="term" value="F:4 iron, 4 sulfur cluster binding"/>
    <property type="evidence" value="ECO:0007669"/>
    <property type="project" value="UniProtKB-KW"/>
</dbReference>
<dbReference type="Pfam" id="PF02445">
    <property type="entry name" value="NadA"/>
    <property type="match status" value="1"/>
</dbReference>
<comment type="similarity">
    <text evidence="10">Belongs to the quinolinate synthase family. Type 3 subfamily.</text>
</comment>
<comment type="caution">
    <text evidence="11">The sequence shown here is derived from an EMBL/GenBank/DDBJ whole genome shotgun (WGS) entry which is preliminary data.</text>
</comment>
<dbReference type="GO" id="GO:0005829">
    <property type="term" value="C:cytosol"/>
    <property type="evidence" value="ECO:0007669"/>
    <property type="project" value="TreeGrafter"/>
</dbReference>
<keyword evidence="4 10" id="KW-0963">Cytoplasm</keyword>
<keyword evidence="8 10" id="KW-0408">Iron</keyword>
<dbReference type="OrthoDB" id="9801204at2"/>
<evidence type="ECO:0000256" key="1">
    <source>
        <dbReference type="ARBA" id="ARBA00005065"/>
    </source>
</evidence>
<keyword evidence="5 10" id="KW-0662">Pyridine nucleotide biosynthesis</keyword>
<comment type="cofactor">
    <cofactor evidence="10">
        <name>[4Fe-4S] cluster</name>
        <dbReference type="ChEBI" id="CHEBI:49883"/>
    </cofactor>
    <text evidence="10">Binds 1 [4Fe-4S] cluster per subunit.</text>
</comment>
<dbReference type="InterPro" id="IPR003473">
    <property type="entry name" value="NadA"/>
</dbReference>
<dbReference type="GO" id="GO:0046872">
    <property type="term" value="F:metal ion binding"/>
    <property type="evidence" value="ECO:0007669"/>
    <property type="project" value="UniProtKB-KW"/>
</dbReference>
<dbReference type="EMBL" id="SOHJ01000014">
    <property type="protein sequence ID" value="TFD57346.1"/>
    <property type="molecule type" value="Genomic_DNA"/>
</dbReference>
<evidence type="ECO:0000256" key="8">
    <source>
        <dbReference type="ARBA" id="ARBA00023004"/>
    </source>
</evidence>
<feature type="binding site" evidence="10">
    <location>
        <position position="286"/>
    </location>
    <ligand>
        <name>[4Fe-4S] cluster</name>
        <dbReference type="ChEBI" id="CHEBI:49883"/>
    </ligand>
</feature>
<organism evidence="11 12">
    <name type="scientific">Cryobacterium suzukii</name>
    <dbReference type="NCBI Taxonomy" id="1259198"/>
    <lineage>
        <taxon>Bacteria</taxon>
        <taxon>Bacillati</taxon>
        <taxon>Actinomycetota</taxon>
        <taxon>Actinomycetes</taxon>
        <taxon>Micrococcales</taxon>
        <taxon>Microbacteriaceae</taxon>
        <taxon>Cryobacterium</taxon>
    </lineage>
</organism>
<dbReference type="Proteomes" id="UP000298170">
    <property type="component" value="Unassembled WGS sequence"/>
</dbReference>
<keyword evidence="9 10" id="KW-0411">Iron-sulfur</keyword>
<feature type="binding site" evidence="10">
    <location>
        <position position="376"/>
    </location>
    <ligand>
        <name>[4Fe-4S] cluster</name>
        <dbReference type="ChEBI" id="CHEBI:49883"/>
    </ligand>
</feature>
<keyword evidence="12" id="KW-1185">Reference proteome</keyword>
<dbReference type="NCBIfam" id="NF006884">
    <property type="entry name" value="PRK09375.2-5"/>
    <property type="match status" value="1"/>
</dbReference>
<dbReference type="GO" id="GO:0008987">
    <property type="term" value="F:quinolinate synthetase A activity"/>
    <property type="evidence" value="ECO:0007669"/>
    <property type="project" value="UniProtKB-UniRule"/>
</dbReference>
<dbReference type="Gene3D" id="3.40.50.10800">
    <property type="entry name" value="NadA-like"/>
    <property type="match status" value="3"/>
</dbReference>
<proteinExistence type="inferred from homology"/>
<evidence type="ECO:0000256" key="2">
    <source>
        <dbReference type="ARBA" id="ARBA00012669"/>
    </source>
</evidence>
<comment type="catalytic activity">
    <reaction evidence="10">
        <text>iminosuccinate + dihydroxyacetone phosphate = quinolinate + phosphate + 2 H2O + H(+)</text>
        <dbReference type="Rhea" id="RHEA:25888"/>
        <dbReference type="ChEBI" id="CHEBI:15377"/>
        <dbReference type="ChEBI" id="CHEBI:15378"/>
        <dbReference type="ChEBI" id="CHEBI:29959"/>
        <dbReference type="ChEBI" id="CHEBI:43474"/>
        <dbReference type="ChEBI" id="CHEBI:57642"/>
        <dbReference type="ChEBI" id="CHEBI:77875"/>
        <dbReference type="EC" id="2.5.1.72"/>
    </reaction>
</comment>
<evidence type="ECO:0000256" key="6">
    <source>
        <dbReference type="ARBA" id="ARBA00022679"/>
    </source>
</evidence>
<dbReference type="UniPathway" id="UPA00253">
    <property type="reaction ID" value="UER00327"/>
</dbReference>
<feature type="binding site" evidence="10">
    <location>
        <begin position="196"/>
        <end position="198"/>
    </location>
    <ligand>
        <name>iminosuccinate</name>
        <dbReference type="ChEBI" id="CHEBI:77875"/>
    </ligand>
</feature>
<dbReference type="PANTHER" id="PTHR30573">
    <property type="entry name" value="QUINOLINATE SYNTHETASE A"/>
    <property type="match status" value="1"/>
</dbReference>
<dbReference type="SUPFAM" id="SSF142754">
    <property type="entry name" value="NadA-like"/>
    <property type="match status" value="1"/>
</dbReference>
<dbReference type="NCBIfam" id="TIGR00550">
    <property type="entry name" value="nadA"/>
    <property type="match status" value="1"/>
</dbReference>
<evidence type="ECO:0000256" key="4">
    <source>
        <dbReference type="ARBA" id="ARBA00022490"/>
    </source>
</evidence>
<dbReference type="AlphaFoldDB" id="A0A4R9ACQ3"/>
<accession>A0A4R9ACQ3</accession>
<keyword evidence="6 10" id="KW-0808">Transferase</keyword>
<protein>
    <recommendedName>
        <fullName evidence="2 10">Quinolinate synthase</fullName>
        <ecNumber evidence="2 10">2.5.1.72</ecNumber>
    </recommendedName>
</protein>
<evidence type="ECO:0000256" key="7">
    <source>
        <dbReference type="ARBA" id="ARBA00022723"/>
    </source>
</evidence>
<evidence type="ECO:0000256" key="5">
    <source>
        <dbReference type="ARBA" id="ARBA00022642"/>
    </source>
</evidence>
<dbReference type="RefSeq" id="WP_134516691.1">
    <property type="nucleotide sequence ID" value="NZ_SOHJ01000014.1"/>
</dbReference>
<feature type="binding site" evidence="10">
    <location>
        <position position="329"/>
    </location>
    <ligand>
        <name>iminosuccinate</name>
        <dbReference type="ChEBI" id="CHEBI:77875"/>
    </ligand>
</feature>
<feature type="binding site" evidence="10">
    <location>
        <position position="157"/>
    </location>
    <ligand>
        <name>[4Fe-4S] cluster</name>
        <dbReference type="ChEBI" id="CHEBI:49883"/>
    </ligand>
</feature>
<evidence type="ECO:0000313" key="12">
    <source>
        <dbReference type="Proteomes" id="UP000298170"/>
    </source>
</evidence>
<feature type="binding site" evidence="10">
    <location>
        <position position="110"/>
    </location>
    <ligand>
        <name>iminosuccinate</name>
        <dbReference type="ChEBI" id="CHEBI:77875"/>
    </ligand>
</feature>
<evidence type="ECO:0000256" key="3">
    <source>
        <dbReference type="ARBA" id="ARBA00022485"/>
    </source>
</evidence>
<feature type="binding site" evidence="10">
    <location>
        <position position="217"/>
    </location>
    <ligand>
        <name>iminosuccinate</name>
        <dbReference type="ChEBI" id="CHEBI:77875"/>
    </ligand>
</feature>
<comment type="pathway">
    <text evidence="1 10">Cofactor biosynthesis; NAD(+) biosynthesis; quinolinate from iminoaspartate: step 1/1.</text>
</comment>
<keyword evidence="3 10" id="KW-0004">4Fe-4S</keyword>
<comment type="function">
    <text evidence="10">Catalyzes the condensation of iminoaspartate with dihydroxyacetone phosphate to form quinolinate.</text>
</comment>
<feature type="binding site" evidence="10">
    <location>
        <begin position="312"/>
        <end position="314"/>
    </location>
    <ligand>
        <name>iminosuccinate</name>
        <dbReference type="ChEBI" id="CHEBI:77875"/>
    </ligand>
</feature>
<feature type="binding site" evidence="10">
    <location>
        <position position="93"/>
    </location>
    <ligand>
        <name>iminosuccinate</name>
        <dbReference type="ChEBI" id="CHEBI:77875"/>
    </ligand>
</feature>